<dbReference type="PANTHER" id="PTHR43570:SF16">
    <property type="entry name" value="ALDEHYDE DEHYDROGENASE TYPE III, ISOFORM Q"/>
    <property type="match status" value="1"/>
</dbReference>
<dbReference type="GO" id="GO:0004029">
    <property type="term" value="F:aldehyde dehydrogenase (NAD+) activity"/>
    <property type="evidence" value="ECO:0007669"/>
    <property type="project" value="TreeGrafter"/>
</dbReference>
<dbReference type="OrthoDB" id="440325at2759"/>
<dbReference type="InterPro" id="IPR016162">
    <property type="entry name" value="Ald_DH_N"/>
</dbReference>
<evidence type="ECO:0000256" key="6">
    <source>
        <dbReference type="PROSITE-ProRule" id="PRU10007"/>
    </source>
</evidence>
<dbReference type="PIRSF" id="PIRSF036492">
    <property type="entry name" value="ALDH"/>
    <property type="match status" value="1"/>
</dbReference>
<dbReference type="InterPro" id="IPR016161">
    <property type="entry name" value="Ald_DH/histidinol_DH"/>
</dbReference>
<dbReference type="PROSITE" id="PS00687">
    <property type="entry name" value="ALDEHYDE_DEHYDR_GLU"/>
    <property type="match status" value="1"/>
</dbReference>
<evidence type="ECO:0000256" key="1">
    <source>
        <dbReference type="ARBA" id="ARBA00009986"/>
    </source>
</evidence>
<dbReference type="InterPro" id="IPR029510">
    <property type="entry name" value="Ald_DH_CS_GLU"/>
</dbReference>
<keyword evidence="3" id="KW-0520">NAD</keyword>
<proteinExistence type="inferred from homology"/>
<evidence type="ECO:0000256" key="7">
    <source>
        <dbReference type="RuleBase" id="RU003345"/>
    </source>
</evidence>
<protein>
    <recommendedName>
        <fullName evidence="4">Aldehyde dehydrogenase</fullName>
    </recommendedName>
</protein>
<accession>A0A2T9ZED4</accession>
<keyword evidence="10" id="KW-1185">Reference proteome</keyword>
<dbReference type="InterPro" id="IPR016160">
    <property type="entry name" value="Ald_DH_CS_CYS"/>
</dbReference>
<organism evidence="9 10">
    <name type="scientific">Smittium megazygosporum</name>
    <dbReference type="NCBI Taxonomy" id="133381"/>
    <lineage>
        <taxon>Eukaryota</taxon>
        <taxon>Fungi</taxon>
        <taxon>Fungi incertae sedis</taxon>
        <taxon>Zoopagomycota</taxon>
        <taxon>Kickxellomycotina</taxon>
        <taxon>Harpellomycetes</taxon>
        <taxon>Harpellales</taxon>
        <taxon>Legeriomycetaceae</taxon>
        <taxon>Smittium</taxon>
    </lineage>
</organism>
<dbReference type="Proteomes" id="UP000245609">
    <property type="component" value="Unassembled WGS sequence"/>
</dbReference>
<dbReference type="PANTHER" id="PTHR43570">
    <property type="entry name" value="ALDEHYDE DEHYDROGENASE"/>
    <property type="match status" value="1"/>
</dbReference>
<dbReference type="FunFam" id="3.40.605.10:FF:000004">
    <property type="entry name" value="Aldehyde dehydrogenase"/>
    <property type="match status" value="1"/>
</dbReference>
<dbReference type="GO" id="GO:0006081">
    <property type="term" value="P:aldehyde metabolic process"/>
    <property type="evidence" value="ECO:0007669"/>
    <property type="project" value="InterPro"/>
</dbReference>
<dbReference type="PROSITE" id="PS00070">
    <property type="entry name" value="ALDEHYDE_DEHYDR_CYS"/>
    <property type="match status" value="1"/>
</dbReference>
<dbReference type="Gene3D" id="3.40.605.10">
    <property type="entry name" value="Aldehyde Dehydrogenase, Chain A, domain 1"/>
    <property type="match status" value="1"/>
</dbReference>
<evidence type="ECO:0000256" key="4">
    <source>
        <dbReference type="PIRNR" id="PIRNR036492"/>
    </source>
</evidence>
<dbReference type="Pfam" id="PF00171">
    <property type="entry name" value="Aldedh"/>
    <property type="match status" value="1"/>
</dbReference>
<feature type="domain" description="Aldehyde dehydrogenase" evidence="8">
    <location>
        <begin position="30"/>
        <end position="446"/>
    </location>
</feature>
<evidence type="ECO:0000256" key="2">
    <source>
        <dbReference type="ARBA" id="ARBA00023002"/>
    </source>
</evidence>
<keyword evidence="2 4" id="KW-0560">Oxidoreductase</keyword>
<dbReference type="InterPro" id="IPR015590">
    <property type="entry name" value="Aldehyde_DH_dom"/>
</dbReference>
<name>A0A2T9ZED4_9FUNG</name>
<dbReference type="SUPFAM" id="SSF53720">
    <property type="entry name" value="ALDH-like"/>
    <property type="match status" value="1"/>
</dbReference>
<comment type="caution">
    <text evidence="9">The sequence shown here is derived from an EMBL/GenBank/DDBJ whole genome shotgun (WGS) entry which is preliminary data.</text>
</comment>
<dbReference type="InterPro" id="IPR016163">
    <property type="entry name" value="Ald_DH_C"/>
</dbReference>
<gene>
    <name evidence="9" type="ORF">BB560_002592</name>
</gene>
<dbReference type="InterPro" id="IPR012394">
    <property type="entry name" value="Aldehyde_DH_NAD(P)"/>
</dbReference>
<evidence type="ECO:0000313" key="10">
    <source>
        <dbReference type="Proteomes" id="UP000245609"/>
    </source>
</evidence>
<dbReference type="FunFam" id="3.40.309.10:FF:000003">
    <property type="entry name" value="Aldehyde dehydrogenase"/>
    <property type="match status" value="1"/>
</dbReference>
<feature type="active site" evidence="5">
    <location>
        <position position="258"/>
    </location>
</feature>
<dbReference type="AlphaFoldDB" id="A0A2T9ZED4"/>
<evidence type="ECO:0000259" key="8">
    <source>
        <dbReference type="Pfam" id="PF00171"/>
    </source>
</evidence>
<dbReference type="GO" id="GO:0005737">
    <property type="term" value="C:cytoplasm"/>
    <property type="evidence" value="ECO:0007669"/>
    <property type="project" value="TreeGrafter"/>
</dbReference>
<feature type="active site" evidence="5 6">
    <location>
        <position position="222"/>
    </location>
</feature>
<dbReference type="STRING" id="133381.A0A2T9ZED4"/>
<evidence type="ECO:0000256" key="3">
    <source>
        <dbReference type="ARBA" id="ARBA00023027"/>
    </source>
</evidence>
<dbReference type="Gene3D" id="3.40.309.10">
    <property type="entry name" value="Aldehyde Dehydrogenase, Chain A, domain 2"/>
    <property type="match status" value="1"/>
</dbReference>
<comment type="similarity">
    <text evidence="1 4 7">Belongs to the aldehyde dehydrogenase family.</text>
</comment>
<dbReference type="EMBL" id="MBFS01000297">
    <property type="protein sequence ID" value="PVV02935.1"/>
    <property type="molecule type" value="Genomic_DNA"/>
</dbReference>
<sequence>MSTEILEYTKVEEIPKIVSELEASYFSGITLDLEFRKQQLLALYRLIKENTAALVDAMKKDLNKSEFESLMSEIMGVEYEIGYQLANFEKWLVSEKPDLSYQPGYAGADIRVEKVPQGVIISVSPWNYPFRLTMLPLVGMIAAGNVVVVKQSEVSQHTTALLSRLLGQYVDNRILKIVNGGPKETGVLLEQKADHICYTGSGAVGKIMVTAAAKHLAKVTLELGGKSPVIVYGLEKQDLDIAARRIIWGKLINCGQTCLGVDYILVEKNLREYLVKQLVAAVKEFYTENPKASPDYGRIIAQRHYDRIFNLVSGSKGDVVLGNIKDWDRETLYIPPTIVDKVEFGDSLLSEEIFGPILPVVSIDSISQALTYVNQNDHPLAIYCFTNDSEVKSAVSKFTRSGSLVFNDTMMHSGCHSVPFGGVGPSGTGAYMGKASIDNFSHHKTVMVSKLHSLDQKLDKLYH</sequence>
<evidence type="ECO:0000256" key="5">
    <source>
        <dbReference type="PIRSR" id="PIRSR036492-1"/>
    </source>
</evidence>
<reference evidence="9 10" key="1">
    <citation type="journal article" date="2018" name="MBio">
        <title>Comparative Genomics Reveals the Core Gene Toolbox for the Fungus-Insect Symbiosis.</title>
        <authorList>
            <person name="Wang Y."/>
            <person name="Stata M."/>
            <person name="Wang W."/>
            <person name="Stajich J.E."/>
            <person name="White M.M."/>
            <person name="Moncalvo J.M."/>
        </authorList>
    </citation>
    <scope>NUCLEOTIDE SEQUENCE [LARGE SCALE GENOMIC DNA]</scope>
    <source>
        <strain evidence="9 10">SC-DP-2</strain>
    </source>
</reference>
<evidence type="ECO:0000313" key="9">
    <source>
        <dbReference type="EMBL" id="PVV02935.1"/>
    </source>
</evidence>